<dbReference type="Gene3D" id="3.40.50.720">
    <property type="entry name" value="NAD(P)-binding Rossmann-like Domain"/>
    <property type="match status" value="1"/>
</dbReference>
<dbReference type="RefSeq" id="WP_243652000.1">
    <property type="nucleotide sequence ID" value="NZ_SLZU01000017.1"/>
</dbReference>
<keyword evidence="2" id="KW-0808">Transferase</keyword>
<proteinExistence type="predicted"/>
<dbReference type="GO" id="GO:0005829">
    <property type="term" value="C:cytosol"/>
    <property type="evidence" value="ECO:0007669"/>
    <property type="project" value="TreeGrafter"/>
</dbReference>
<protein>
    <submittedName>
        <fullName evidence="2">Molybdopterin/thiamine biosynthesis adenylyltransferase</fullName>
    </submittedName>
</protein>
<gene>
    <name evidence="2" type="ORF">EDD52_1178</name>
</gene>
<evidence type="ECO:0000313" key="3">
    <source>
        <dbReference type="Proteomes" id="UP000295696"/>
    </source>
</evidence>
<dbReference type="Pfam" id="PF00899">
    <property type="entry name" value="ThiF"/>
    <property type="match status" value="1"/>
</dbReference>
<dbReference type="InterPro" id="IPR035985">
    <property type="entry name" value="Ubiquitin-activating_enz"/>
</dbReference>
<name>A0A4R3J3U5_9RHOB</name>
<dbReference type="Proteomes" id="UP000295696">
    <property type="component" value="Unassembled WGS sequence"/>
</dbReference>
<dbReference type="PANTHER" id="PTHR10953">
    <property type="entry name" value="UBIQUITIN-ACTIVATING ENZYME E1"/>
    <property type="match status" value="1"/>
</dbReference>
<dbReference type="CDD" id="cd00757">
    <property type="entry name" value="ThiF_MoeB_HesA_family"/>
    <property type="match status" value="1"/>
</dbReference>
<keyword evidence="2" id="KW-0548">Nucleotidyltransferase</keyword>
<dbReference type="PANTHER" id="PTHR10953:SF102">
    <property type="entry name" value="ADENYLYLTRANSFERASE AND SULFURTRANSFERASE MOCS3"/>
    <property type="match status" value="1"/>
</dbReference>
<feature type="domain" description="THIF-type NAD/FAD binding fold" evidence="1">
    <location>
        <begin position="5"/>
        <end position="229"/>
    </location>
</feature>
<dbReference type="AlphaFoldDB" id="A0A4R3J3U5"/>
<dbReference type="GO" id="GO:0004792">
    <property type="term" value="F:thiosulfate-cyanide sulfurtransferase activity"/>
    <property type="evidence" value="ECO:0007669"/>
    <property type="project" value="TreeGrafter"/>
</dbReference>
<comment type="caution">
    <text evidence="2">The sequence shown here is derived from an EMBL/GenBank/DDBJ whole genome shotgun (WGS) entry which is preliminary data.</text>
</comment>
<dbReference type="GO" id="GO:0008146">
    <property type="term" value="F:sulfotransferase activity"/>
    <property type="evidence" value="ECO:0007669"/>
    <property type="project" value="TreeGrafter"/>
</dbReference>
<sequence>MSDRYARQIAVPELGGSGQARLRAAQVLVIGAGGLAAPVLQYLVGAGVGYIRLVDADHVALSNLHRQTLFRQSDIGMPKVTAAQAHMAALNPDCVVEPVEDRFDPGNAASLTDGMDLVLDCADSFAASYVASAHCMGSGQPLISASVVGTEGYCGGFCGGAPSLQAVFPDLPAQLGSCDADGVLGPAVGVIGALQAQMAMAVLAGLDPSPLGRITTYDALRFRFGGFQFKGAPEPDNTPRFISPADITNRDHVIDLRAEGEPGPALAATCRGSVAGMADAPLPAPEQRAVLACRSGLRAWHAAETLSRRWDGEIFLVALGDLPSFKSETSR</sequence>
<accession>A0A4R3J3U5</accession>
<dbReference type="InterPro" id="IPR000594">
    <property type="entry name" value="ThiF_NAD_FAD-bd"/>
</dbReference>
<evidence type="ECO:0000313" key="2">
    <source>
        <dbReference type="EMBL" id="TCS59875.1"/>
    </source>
</evidence>
<dbReference type="SUPFAM" id="SSF69572">
    <property type="entry name" value="Activating enzymes of the ubiquitin-like proteins"/>
    <property type="match status" value="1"/>
</dbReference>
<dbReference type="EMBL" id="SLZU01000017">
    <property type="protein sequence ID" value="TCS59875.1"/>
    <property type="molecule type" value="Genomic_DNA"/>
</dbReference>
<reference evidence="2 3" key="1">
    <citation type="submission" date="2019-03" db="EMBL/GenBank/DDBJ databases">
        <title>Genomic Encyclopedia of Type Strains, Phase IV (KMG-IV): sequencing the most valuable type-strain genomes for metagenomic binning, comparative biology and taxonomic classification.</title>
        <authorList>
            <person name="Goeker M."/>
        </authorList>
    </citation>
    <scope>NUCLEOTIDE SEQUENCE [LARGE SCALE GENOMIC DNA]</scope>
    <source>
        <strain evidence="2 3">DSM 104836</strain>
    </source>
</reference>
<keyword evidence="3" id="KW-1185">Reference proteome</keyword>
<evidence type="ECO:0000259" key="1">
    <source>
        <dbReference type="Pfam" id="PF00899"/>
    </source>
</evidence>
<dbReference type="InterPro" id="IPR045886">
    <property type="entry name" value="ThiF/MoeB/HesA"/>
</dbReference>
<dbReference type="GO" id="GO:0016779">
    <property type="term" value="F:nucleotidyltransferase activity"/>
    <property type="evidence" value="ECO:0007669"/>
    <property type="project" value="UniProtKB-KW"/>
</dbReference>
<dbReference type="GO" id="GO:0008641">
    <property type="term" value="F:ubiquitin-like modifier activating enzyme activity"/>
    <property type="evidence" value="ECO:0007669"/>
    <property type="project" value="InterPro"/>
</dbReference>
<organism evidence="2 3">
    <name type="scientific">Primorskyibacter sedentarius</name>
    <dbReference type="NCBI Taxonomy" id="745311"/>
    <lineage>
        <taxon>Bacteria</taxon>
        <taxon>Pseudomonadati</taxon>
        <taxon>Pseudomonadota</taxon>
        <taxon>Alphaproteobacteria</taxon>
        <taxon>Rhodobacterales</taxon>
        <taxon>Roseobacteraceae</taxon>
        <taxon>Primorskyibacter</taxon>
    </lineage>
</organism>